<comment type="caution">
    <text evidence="1">The sequence shown here is derived from an EMBL/GenBank/DDBJ whole genome shotgun (WGS) entry which is preliminary data.</text>
</comment>
<evidence type="ECO:0000313" key="1">
    <source>
        <dbReference type="EMBL" id="GFA21669.1"/>
    </source>
</evidence>
<protein>
    <submittedName>
        <fullName evidence="1">Uncharacterized protein</fullName>
    </submittedName>
</protein>
<dbReference type="AlphaFoldDB" id="A0A699JA60"/>
<dbReference type="EMBL" id="BKCJ010387170">
    <property type="protein sequence ID" value="GFA21669.1"/>
    <property type="molecule type" value="Genomic_DNA"/>
</dbReference>
<reference evidence="1" key="1">
    <citation type="journal article" date="2019" name="Sci. Rep.">
        <title>Draft genome of Tanacetum cinerariifolium, the natural source of mosquito coil.</title>
        <authorList>
            <person name="Yamashiro T."/>
            <person name="Shiraishi A."/>
            <person name="Satake H."/>
            <person name="Nakayama K."/>
        </authorList>
    </citation>
    <scope>NUCLEOTIDE SEQUENCE</scope>
</reference>
<accession>A0A699JA60</accession>
<name>A0A699JA60_TANCI</name>
<proteinExistence type="predicted"/>
<sequence length="229" mass="27375">MTPDRWCKETHRYIFEAFNGIHHWDGDIIDFFKAEISTRTEESVYSELRIKSVVCVVVKKKWGYGFLTSIIIRIFDDKEYKFSYADLPRLSLNDVEDIIDQKIPFTMFGTYKGVYLNQYNIKSFLKLSEVKKFYDGTPIKIHENFVDMVKRNKLGTDNKRLKVKDWSDMDVQKSNKMVDIDKILKRREQLRRLEEYVGRKPNIVNPCTFVRPMQLTLKGDYEKHKMCRL</sequence>
<organism evidence="1">
    <name type="scientific">Tanacetum cinerariifolium</name>
    <name type="common">Dalmatian daisy</name>
    <name type="synonym">Chrysanthemum cinerariifolium</name>
    <dbReference type="NCBI Taxonomy" id="118510"/>
    <lineage>
        <taxon>Eukaryota</taxon>
        <taxon>Viridiplantae</taxon>
        <taxon>Streptophyta</taxon>
        <taxon>Embryophyta</taxon>
        <taxon>Tracheophyta</taxon>
        <taxon>Spermatophyta</taxon>
        <taxon>Magnoliopsida</taxon>
        <taxon>eudicotyledons</taxon>
        <taxon>Gunneridae</taxon>
        <taxon>Pentapetalae</taxon>
        <taxon>asterids</taxon>
        <taxon>campanulids</taxon>
        <taxon>Asterales</taxon>
        <taxon>Asteraceae</taxon>
        <taxon>Asteroideae</taxon>
        <taxon>Anthemideae</taxon>
        <taxon>Anthemidinae</taxon>
        <taxon>Tanacetum</taxon>
    </lineage>
</organism>
<gene>
    <name evidence="1" type="ORF">Tci_593641</name>
</gene>